<organism evidence="1 2">
    <name type="scientific">Periweissella cryptocerci</name>
    <dbReference type="NCBI Taxonomy" id="2506420"/>
    <lineage>
        <taxon>Bacteria</taxon>
        <taxon>Bacillati</taxon>
        <taxon>Bacillota</taxon>
        <taxon>Bacilli</taxon>
        <taxon>Lactobacillales</taxon>
        <taxon>Lactobacillaceae</taxon>
        <taxon>Periweissella</taxon>
    </lineage>
</organism>
<dbReference type="GO" id="GO:0032259">
    <property type="term" value="P:methylation"/>
    <property type="evidence" value="ECO:0007669"/>
    <property type="project" value="UniProtKB-KW"/>
</dbReference>
<protein>
    <submittedName>
        <fullName evidence="1">Methyltransferase domain-containing protein</fullName>
    </submittedName>
</protein>
<dbReference type="GO" id="GO:0008168">
    <property type="term" value="F:methyltransferase activity"/>
    <property type="evidence" value="ECO:0007669"/>
    <property type="project" value="UniProtKB-KW"/>
</dbReference>
<dbReference type="Proteomes" id="UP000292886">
    <property type="component" value="Chromosome"/>
</dbReference>
<dbReference type="KEGG" id="wei:EQG49_07075"/>
<sequence length="244" mass="27977">MNIKGYYDNVTTYPWGKIFYDILWQELEHFSLTDKHILDFGSGFGKTSNHYAEHNDVVAYEPNTDELAMRFSDNEYTQLSGNLNAFQNSLSRLYASFDMIFIHNVLEYADNREAIITSLSKYQGSGGLVSVVKHNQAGRVMAMAVLQDDPAQALSELNGGIGSSVNHGDIHTYENEELIAWMTTAGYELVNITAIRNFYALSQNSARKYDTDWYDNMMQLELAVSHREEYIKMAFFNHLIFRKL</sequence>
<dbReference type="Gene3D" id="3.40.50.150">
    <property type="entry name" value="Vaccinia Virus protein VP39"/>
    <property type="match status" value="1"/>
</dbReference>
<proteinExistence type="predicted"/>
<dbReference type="EMBL" id="CP037940">
    <property type="protein sequence ID" value="QBO36237.1"/>
    <property type="molecule type" value="Genomic_DNA"/>
</dbReference>
<dbReference type="RefSeq" id="WP_133363315.1">
    <property type="nucleotide sequence ID" value="NZ_CP037940.1"/>
</dbReference>
<evidence type="ECO:0000313" key="2">
    <source>
        <dbReference type="Proteomes" id="UP000292886"/>
    </source>
</evidence>
<accession>A0A4P6YU82</accession>
<gene>
    <name evidence="1" type="ORF">EQG49_07075</name>
</gene>
<dbReference type="OrthoDB" id="4697647at2"/>
<reference evidence="2" key="1">
    <citation type="submission" date="2019-03" db="EMBL/GenBank/DDBJ databases">
        <title>Weissella sp. 26KH-42 Genome sequencing.</title>
        <authorList>
            <person name="Heo J."/>
            <person name="Kim S.-J."/>
            <person name="Kim J.-S."/>
            <person name="Hong S.-B."/>
            <person name="Kwon S.-W."/>
        </authorList>
    </citation>
    <scope>NUCLEOTIDE SEQUENCE [LARGE SCALE GENOMIC DNA]</scope>
    <source>
        <strain evidence="2">26KH-42</strain>
    </source>
</reference>
<dbReference type="SUPFAM" id="SSF53335">
    <property type="entry name" value="S-adenosyl-L-methionine-dependent methyltransferases"/>
    <property type="match status" value="1"/>
</dbReference>
<keyword evidence="1" id="KW-0808">Transferase</keyword>
<dbReference type="InterPro" id="IPR029063">
    <property type="entry name" value="SAM-dependent_MTases_sf"/>
</dbReference>
<dbReference type="Pfam" id="PF13489">
    <property type="entry name" value="Methyltransf_23"/>
    <property type="match status" value="1"/>
</dbReference>
<name>A0A4P6YU82_9LACO</name>
<dbReference type="AlphaFoldDB" id="A0A4P6YU82"/>
<keyword evidence="2" id="KW-1185">Reference proteome</keyword>
<keyword evidence="1" id="KW-0489">Methyltransferase</keyword>
<evidence type="ECO:0000313" key="1">
    <source>
        <dbReference type="EMBL" id="QBO36237.1"/>
    </source>
</evidence>